<organism evidence="2 3">
    <name type="scientific">Senna tora</name>
    <dbReference type="NCBI Taxonomy" id="362788"/>
    <lineage>
        <taxon>Eukaryota</taxon>
        <taxon>Viridiplantae</taxon>
        <taxon>Streptophyta</taxon>
        <taxon>Embryophyta</taxon>
        <taxon>Tracheophyta</taxon>
        <taxon>Spermatophyta</taxon>
        <taxon>Magnoliopsida</taxon>
        <taxon>eudicotyledons</taxon>
        <taxon>Gunneridae</taxon>
        <taxon>Pentapetalae</taxon>
        <taxon>rosids</taxon>
        <taxon>fabids</taxon>
        <taxon>Fabales</taxon>
        <taxon>Fabaceae</taxon>
        <taxon>Caesalpinioideae</taxon>
        <taxon>Cassia clade</taxon>
        <taxon>Senna</taxon>
    </lineage>
</organism>
<sequence>MHIRDDAVAEYSLLSSHYTLHRASEKPGHRKNLARVSWRGKHLRPKTQLCTKERQTSNTEAVSDKSRREKEALRGAFCISLSNPPKFHSGERVEARFRKAMPVITRILCSFLPF</sequence>
<proteinExistence type="predicted"/>
<name>A0A834TVF7_9FABA</name>
<comment type="caution">
    <text evidence="2">The sequence shown here is derived from an EMBL/GenBank/DDBJ whole genome shotgun (WGS) entry which is preliminary data.</text>
</comment>
<evidence type="ECO:0000313" key="2">
    <source>
        <dbReference type="EMBL" id="KAF7828983.1"/>
    </source>
</evidence>
<accession>A0A834TVF7</accession>
<reference evidence="2" key="1">
    <citation type="submission" date="2020-09" db="EMBL/GenBank/DDBJ databases">
        <title>Genome-Enabled Discovery of Anthraquinone Biosynthesis in Senna tora.</title>
        <authorList>
            <person name="Kang S.-H."/>
            <person name="Pandey R.P."/>
            <person name="Lee C.-M."/>
            <person name="Sim J.-S."/>
            <person name="Jeong J.-T."/>
            <person name="Choi B.-S."/>
            <person name="Jung M."/>
            <person name="Ginzburg D."/>
            <person name="Zhao K."/>
            <person name="Won S.Y."/>
            <person name="Oh T.-J."/>
            <person name="Yu Y."/>
            <person name="Kim N.-H."/>
            <person name="Lee O.R."/>
            <person name="Lee T.-H."/>
            <person name="Bashyal P."/>
            <person name="Kim T.-S."/>
            <person name="Lee W.-H."/>
            <person name="Kawkins C."/>
            <person name="Kim C.-K."/>
            <person name="Kim J.S."/>
            <person name="Ahn B.O."/>
            <person name="Rhee S.Y."/>
            <person name="Sohng J.K."/>
        </authorList>
    </citation>
    <scope>NUCLEOTIDE SEQUENCE</scope>
    <source>
        <tissue evidence="2">Leaf</tissue>
    </source>
</reference>
<dbReference type="Proteomes" id="UP000634136">
    <property type="component" value="Unassembled WGS sequence"/>
</dbReference>
<keyword evidence="3" id="KW-1185">Reference proteome</keyword>
<gene>
    <name evidence="2" type="ORF">G2W53_020147</name>
</gene>
<protein>
    <submittedName>
        <fullName evidence="2">Uncharacterized protein</fullName>
    </submittedName>
</protein>
<dbReference type="AlphaFoldDB" id="A0A834TVF7"/>
<evidence type="ECO:0000256" key="1">
    <source>
        <dbReference type="SAM" id="MobiDB-lite"/>
    </source>
</evidence>
<feature type="compositionally biased region" description="Basic residues" evidence="1">
    <location>
        <begin position="28"/>
        <end position="45"/>
    </location>
</feature>
<evidence type="ECO:0000313" key="3">
    <source>
        <dbReference type="Proteomes" id="UP000634136"/>
    </source>
</evidence>
<dbReference type="EMBL" id="JAAIUW010000006">
    <property type="protein sequence ID" value="KAF7828983.1"/>
    <property type="molecule type" value="Genomic_DNA"/>
</dbReference>
<feature type="region of interest" description="Disordered" evidence="1">
    <location>
        <begin position="24"/>
        <end position="68"/>
    </location>
</feature>